<accession>A0ACC1HIK8</accession>
<keyword evidence="2" id="KW-1185">Reference proteome</keyword>
<name>A0ACC1HIK8_9FUNG</name>
<gene>
    <name evidence="1" type="ORF">EV182_008680</name>
</gene>
<reference evidence="1" key="1">
    <citation type="submission" date="2022-06" db="EMBL/GenBank/DDBJ databases">
        <title>Phylogenomic reconstructions and comparative analyses of Kickxellomycotina fungi.</title>
        <authorList>
            <person name="Reynolds N.K."/>
            <person name="Stajich J.E."/>
            <person name="Barry K."/>
            <person name="Grigoriev I.V."/>
            <person name="Crous P."/>
            <person name="Smith M.E."/>
        </authorList>
    </citation>
    <scope>NUCLEOTIDE SEQUENCE</scope>
    <source>
        <strain evidence="1">RSA 2271</strain>
    </source>
</reference>
<evidence type="ECO:0000313" key="1">
    <source>
        <dbReference type="EMBL" id="KAJ1676191.1"/>
    </source>
</evidence>
<feature type="non-terminal residue" evidence="1">
    <location>
        <position position="89"/>
    </location>
</feature>
<protein>
    <submittedName>
        <fullName evidence="1">Uncharacterized protein</fullName>
    </submittedName>
</protein>
<dbReference type="EMBL" id="JAMZIH010004656">
    <property type="protein sequence ID" value="KAJ1676191.1"/>
    <property type="molecule type" value="Genomic_DNA"/>
</dbReference>
<proteinExistence type="predicted"/>
<comment type="caution">
    <text evidence="1">The sequence shown here is derived from an EMBL/GenBank/DDBJ whole genome shotgun (WGS) entry which is preliminary data.</text>
</comment>
<evidence type="ECO:0000313" key="2">
    <source>
        <dbReference type="Proteomes" id="UP001145114"/>
    </source>
</evidence>
<dbReference type="Proteomes" id="UP001145114">
    <property type="component" value="Unassembled WGS sequence"/>
</dbReference>
<organism evidence="1 2">
    <name type="scientific">Spiromyces aspiralis</name>
    <dbReference type="NCBI Taxonomy" id="68401"/>
    <lineage>
        <taxon>Eukaryota</taxon>
        <taxon>Fungi</taxon>
        <taxon>Fungi incertae sedis</taxon>
        <taxon>Zoopagomycota</taxon>
        <taxon>Kickxellomycotina</taxon>
        <taxon>Kickxellomycetes</taxon>
        <taxon>Kickxellales</taxon>
        <taxon>Kickxellaceae</taxon>
        <taxon>Spiromyces</taxon>
    </lineage>
</organism>
<sequence length="89" mass="9800">MKEDDFADAAAQQRDEILALQAIYGDDSIQVESHDPPIVYQLSIASESKKATLVVRITYPLAYPLARNAAPIYEIVRVVDDNAGIHDEG</sequence>